<feature type="region of interest" description="Disordered" evidence="9">
    <location>
        <begin position="423"/>
        <end position="443"/>
    </location>
</feature>
<dbReference type="PANTHER" id="PTHR30386:SF19">
    <property type="entry name" value="MULTIDRUG EXPORT PROTEIN EMRA-RELATED"/>
    <property type="match status" value="1"/>
</dbReference>
<keyword evidence="6 10" id="KW-0812">Transmembrane</keyword>
<keyword evidence="8 10" id="KW-0472">Membrane</keyword>
<evidence type="ECO:0000256" key="4">
    <source>
        <dbReference type="ARBA" id="ARBA00022475"/>
    </source>
</evidence>
<evidence type="ECO:0000256" key="8">
    <source>
        <dbReference type="ARBA" id="ARBA00023136"/>
    </source>
</evidence>
<dbReference type="GO" id="GO:0015721">
    <property type="term" value="P:bile acid and bile salt transport"/>
    <property type="evidence" value="ECO:0007669"/>
    <property type="project" value="UniProtKB-ARBA"/>
</dbReference>
<feature type="domain" description="Multidrug export protein EmrA/FarA alpha-helical hairpin" evidence="11">
    <location>
        <begin position="78"/>
        <end position="198"/>
    </location>
</feature>
<keyword evidence="13" id="KW-1185">Reference proteome</keyword>
<dbReference type="InterPro" id="IPR058633">
    <property type="entry name" value="EmrA/FarA_HH"/>
</dbReference>
<dbReference type="SUPFAM" id="SSF111369">
    <property type="entry name" value="HlyD-like secretion proteins"/>
    <property type="match status" value="1"/>
</dbReference>
<keyword evidence="5" id="KW-0997">Cell inner membrane</keyword>
<comment type="subcellular location">
    <subcellularLocation>
        <location evidence="1">Cell inner membrane</location>
        <topology evidence="1">Single-pass membrane protein</topology>
        <orientation evidence="1">Periplasmic side</orientation>
    </subcellularLocation>
</comment>
<comment type="similarity">
    <text evidence="2">Belongs to the membrane fusion protein (MFP) (TC 8.A.1) family.</text>
</comment>
<dbReference type="PATRIC" id="fig|466.6.peg.15"/>
<evidence type="ECO:0000256" key="10">
    <source>
        <dbReference type="SAM" id="Phobius"/>
    </source>
</evidence>
<keyword evidence="7 10" id="KW-1133">Transmembrane helix</keyword>
<dbReference type="STRING" id="466.Lmac_0015"/>
<dbReference type="GO" id="GO:1990961">
    <property type="term" value="P:xenobiotic detoxification by transmembrane export across the plasma membrane"/>
    <property type="evidence" value="ECO:0007669"/>
    <property type="project" value="UniProtKB-ARBA"/>
</dbReference>
<dbReference type="GO" id="GO:0005886">
    <property type="term" value="C:plasma membrane"/>
    <property type="evidence" value="ECO:0007669"/>
    <property type="project" value="UniProtKB-SubCell"/>
</dbReference>
<evidence type="ECO:0000313" key="13">
    <source>
        <dbReference type="Proteomes" id="UP000054908"/>
    </source>
</evidence>
<dbReference type="FunFam" id="2.40.30.170:FF:000003">
    <property type="entry name" value="Multidrug resistance protein A"/>
    <property type="match status" value="1"/>
</dbReference>
<feature type="transmembrane region" description="Helical" evidence="10">
    <location>
        <begin position="7"/>
        <end position="27"/>
    </location>
</feature>
<dbReference type="RefSeq" id="WP_078767469.1">
    <property type="nucleotide sequence ID" value="NZ_CAAAIB010000003.1"/>
</dbReference>
<dbReference type="AlphaFoldDB" id="A0A0W0WIA7"/>
<evidence type="ECO:0000256" key="7">
    <source>
        <dbReference type="ARBA" id="ARBA00022989"/>
    </source>
</evidence>
<dbReference type="OrthoDB" id="9811754at2"/>
<evidence type="ECO:0000256" key="5">
    <source>
        <dbReference type="ARBA" id="ARBA00022519"/>
    </source>
</evidence>
<dbReference type="Gene3D" id="2.40.30.170">
    <property type="match status" value="1"/>
</dbReference>
<protein>
    <submittedName>
        <fullName evidence="12">Multidrug efflux system</fullName>
    </submittedName>
</protein>
<evidence type="ECO:0000313" key="12">
    <source>
        <dbReference type="EMBL" id="KTD31971.1"/>
    </source>
</evidence>
<dbReference type="GO" id="GO:0046677">
    <property type="term" value="P:response to antibiotic"/>
    <property type="evidence" value="ECO:0007669"/>
    <property type="project" value="UniProtKB-ARBA"/>
</dbReference>
<dbReference type="EMBL" id="LNYL01000001">
    <property type="protein sequence ID" value="KTD31971.1"/>
    <property type="molecule type" value="Genomic_DNA"/>
</dbReference>
<evidence type="ECO:0000256" key="1">
    <source>
        <dbReference type="ARBA" id="ARBA00004383"/>
    </source>
</evidence>
<evidence type="ECO:0000256" key="3">
    <source>
        <dbReference type="ARBA" id="ARBA00022448"/>
    </source>
</evidence>
<sequence length="443" mass="50235">MKKKSASFVFAILVLCLFTIFFLYWFFIWRFQAYTNDAYVQGNQVYIKSLRKGFVTAVYTDDSYLVKKGQLIVALNETDSLIALEKAKKKLAQTVRDVCQAFHDVFILAAEIEVKEAELLKAQQNFKHRYDVIGARGVSLEDYQHAVDDLRASKASLKSTKSNYQKMLAFVQGTSIAEHPWVQAAAQEVRDTWVQLYRCKIYAPVEGLVAQRTIQVGMWISPNEPLMSIIPLDQIWVNANFKETQLKKMRIGQRVRFTSDLYGRDVVFHGKIVGLPGGAGNAFSLLPPENLSGNWIKIVQRLPVRVALNREELKKHPLRIGLSLEVTADLSNQNGPLVPTTFLNSPHYSTDIFQFEEQGNKELIANIINSNLDPNLKKYARTPLTLSDIAIQGKLLEETHSDLKKTIEDSTYKKASMKKQASAHSIFKNGKTAKQTCNRKVKK</sequence>
<dbReference type="Pfam" id="PF25885">
    <property type="entry name" value="HH_EMRA"/>
    <property type="match status" value="1"/>
</dbReference>
<keyword evidence="3" id="KW-0813">Transport</keyword>
<evidence type="ECO:0000256" key="2">
    <source>
        <dbReference type="ARBA" id="ARBA00009477"/>
    </source>
</evidence>
<gene>
    <name evidence="12" type="primary">emrA_1</name>
    <name evidence="12" type="ORF">Lmac_0015</name>
</gene>
<comment type="caution">
    <text evidence="12">The sequence shown here is derived from an EMBL/GenBank/DDBJ whole genome shotgun (WGS) entry which is preliminary data.</text>
</comment>
<dbReference type="Proteomes" id="UP000054908">
    <property type="component" value="Unassembled WGS sequence"/>
</dbReference>
<accession>A0A0W0WIA7</accession>
<reference evidence="12 13" key="1">
    <citation type="submission" date="2015-11" db="EMBL/GenBank/DDBJ databases">
        <title>Genomic analysis of 38 Legionella species identifies large and diverse effector repertoires.</title>
        <authorList>
            <person name="Burstein D."/>
            <person name="Amaro F."/>
            <person name="Zusman T."/>
            <person name="Lifshitz Z."/>
            <person name="Cohen O."/>
            <person name="Gilbert J.A."/>
            <person name="Pupko T."/>
            <person name="Shuman H.A."/>
            <person name="Segal G."/>
        </authorList>
    </citation>
    <scope>NUCLEOTIDE SEQUENCE [LARGE SCALE GENOMIC DNA]</scope>
    <source>
        <strain evidence="12 13">PX-1-G2-E2</strain>
    </source>
</reference>
<evidence type="ECO:0000259" key="11">
    <source>
        <dbReference type="Pfam" id="PF25885"/>
    </source>
</evidence>
<keyword evidence="4" id="KW-1003">Cell membrane</keyword>
<dbReference type="PANTHER" id="PTHR30386">
    <property type="entry name" value="MEMBRANE FUSION SUBUNIT OF EMRAB-TOLC MULTIDRUG EFFLUX PUMP"/>
    <property type="match status" value="1"/>
</dbReference>
<evidence type="ECO:0000256" key="6">
    <source>
        <dbReference type="ARBA" id="ARBA00022692"/>
    </source>
</evidence>
<dbReference type="InterPro" id="IPR050739">
    <property type="entry name" value="MFP"/>
</dbReference>
<name>A0A0W0WIA7_9GAMM</name>
<proteinExistence type="inferred from homology"/>
<organism evidence="12 13">
    <name type="scientific">Legionella maceachernii</name>
    <dbReference type="NCBI Taxonomy" id="466"/>
    <lineage>
        <taxon>Bacteria</taxon>
        <taxon>Pseudomonadati</taxon>
        <taxon>Pseudomonadota</taxon>
        <taxon>Gammaproteobacteria</taxon>
        <taxon>Legionellales</taxon>
        <taxon>Legionellaceae</taxon>
        <taxon>Legionella</taxon>
    </lineage>
</organism>
<evidence type="ECO:0000256" key="9">
    <source>
        <dbReference type="SAM" id="MobiDB-lite"/>
    </source>
</evidence>